<organism evidence="2 3">
    <name type="scientific">Muricoccus roseus</name>
    <dbReference type="NCBI Taxonomy" id="198092"/>
    <lineage>
        <taxon>Bacteria</taxon>
        <taxon>Pseudomonadati</taxon>
        <taxon>Pseudomonadota</taxon>
        <taxon>Alphaproteobacteria</taxon>
        <taxon>Acetobacterales</taxon>
        <taxon>Roseomonadaceae</taxon>
        <taxon>Muricoccus</taxon>
    </lineage>
</organism>
<evidence type="ECO:0000259" key="1">
    <source>
        <dbReference type="Pfam" id="PF13340"/>
    </source>
</evidence>
<dbReference type="PANTHER" id="PTHR46637:SF1">
    <property type="entry name" value="BLL5188 PROTEIN"/>
    <property type="match status" value="1"/>
</dbReference>
<dbReference type="EMBL" id="FQZF01000048">
    <property type="protein sequence ID" value="SHK38906.1"/>
    <property type="molecule type" value="Genomic_DNA"/>
</dbReference>
<dbReference type="OrthoDB" id="7263379at2"/>
<dbReference type="InterPro" id="IPR052909">
    <property type="entry name" value="Transposase_6_like"/>
</dbReference>
<proteinExistence type="predicted"/>
<name>A0A1M6S2K5_9PROT</name>
<keyword evidence="3" id="KW-1185">Reference proteome</keyword>
<protein>
    <submittedName>
        <fullName evidence="2">Putative transposase of IS4/5 family</fullName>
    </submittedName>
</protein>
<dbReference type="AlphaFoldDB" id="A0A1M6S2K5"/>
<dbReference type="InterPro" id="IPR025161">
    <property type="entry name" value="IS402-like_dom"/>
</dbReference>
<gene>
    <name evidence="2" type="ORF">SAMN02745194_04822</name>
</gene>
<reference evidence="2 3" key="1">
    <citation type="submission" date="2016-11" db="EMBL/GenBank/DDBJ databases">
        <authorList>
            <person name="Jaros S."/>
            <person name="Januszkiewicz K."/>
            <person name="Wedrychowicz H."/>
        </authorList>
    </citation>
    <scope>NUCLEOTIDE SEQUENCE [LARGE SCALE GENOMIC DNA]</scope>
    <source>
        <strain evidence="2 3">DSM 14916</strain>
    </source>
</reference>
<evidence type="ECO:0000313" key="2">
    <source>
        <dbReference type="EMBL" id="SHK38906.1"/>
    </source>
</evidence>
<accession>A0A1M6S2K5</accession>
<dbReference type="PANTHER" id="PTHR46637">
    <property type="entry name" value="TIS1421-TRANSPOSASE PROTEIN A"/>
    <property type="match status" value="1"/>
</dbReference>
<evidence type="ECO:0000313" key="3">
    <source>
        <dbReference type="Proteomes" id="UP000184387"/>
    </source>
</evidence>
<dbReference type="STRING" id="198092.SAMN02745194_04822"/>
<feature type="domain" description="Insertion element IS402-like" evidence="1">
    <location>
        <begin position="10"/>
        <end position="80"/>
    </location>
</feature>
<sequence length="187" mass="21281">MPHSRPWSPLSDAEWEALAPHLPLTGAGRPLENPRARLDAIFQAVTTTLPWRHFRSAAARTDTLHRQYRRWAHAGVWSRLLRLVARRRAPRALKAVADWVAAAHRRSYRLLGIPVLTLARRLGMRNALPGPSWMLPNPDLSELVLRAIHTLLRGPLTRRQIPFLRTCRALLRTAGGRRRIPACLVPQ</sequence>
<dbReference type="RefSeq" id="WP_073140063.1">
    <property type="nucleotide sequence ID" value="NZ_FQZF01000048.1"/>
</dbReference>
<dbReference type="Proteomes" id="UP000184387">
    <property type="component" value="Unassembled WGS sequence"/>
</dbReference>
<dbReference type="Pfam" id="PF13340">
    <property type="entry name" value="DUF4096"/>
    <property type="match status" value="1"/>
</dbReference>